<keyword evidence="2" id="KW-1185">Reference proteome</keyword>
<evidence type="ECO:0000313" key="1">
    <source>
        <dbReference type="EMBL" id="KAG0492390.1"/>
    </source>
</evidence>
<proteinExistence type="predicted"/>
<accession>A0A835RQ74</accession>
<evidence type="ECO:0000313" key="2">
    <source>
        <dbReference type="Proteomes" id="UP000636800"/>
    </source>
</evidence>
<comment type="caution">
    <text evidence="1">The sequence shown here is derived from an EMBL/GenBank/DDBJ whole genome shotgun (WGS) entry which is preliminary data.</text>
</comment>
<dbReference type="Proteomes" id="UP000636800">
    <property type="component" value="Chromosome 2"/>
</dbReference>
<organism evidence="1 2">
    <name type="scientific">Vanilla planifolia</name>
    <name type="common">Vanilla</name>
    <dbReference type="NCBI Taxonomy" id="51239"/>
    <lineage>
        <taxon>Eukaryota</taxon>
        <taxon>Viridiplantae</taxon>
        <taxon>Streptophyta</taxon>
        <taxon>Embryophyta</taxon>
        <taxon>Tracheophyta</taxon>
        <taxon>Spermatophyta</taxon>
        <taxon>Magnoliopsida</taxon>
        <taxon>Liliopsida</taxon>
        <taxon>Asparagales</taxon>
        <taxon>Orchidaceae</taxon>
        <taxon>Vanilloideae</taxon>
        <taxon>Vanilleae</taxon>
        <taxon>Vanilla</taxon>
    </lineage>
</organism>
<sequence>MAGKVLSGGRGGFDIVEGEKDHCIVAKPTSEEAAIDIGEDMAERTRRLSGGGKSVQL</sequence>
<gene>
    <name evidence="1" type="ORF">HPP92_005788</name>
</gene>
<reference evidence="1 2" key="1">
    <citation type="journal article" date="2020" name="Nat. Food">
        <title>A phased Vanilla planifolia genome enables genetic improvement of flavour and production.</title>
        <authorList>
            <person name="Hasing T."/>
            <person name="Tang H."/>
            <person name="Brym M."/>
            <person name="Khazi F."/>
            <person name="Huang T."/>
            <person name="Chambers A.H."/>
        </authorList>
    </citation>
    <scope>NUCLEOTIDE SEQUENCE [LARGE SCALE GENOMIC DNA]</scope>
    <source>
        <tissue evidence="1">Leaf</tissue>
    </source>
</reference>
<name>A0A835RQ74_VANPL</name>
<protein>
    <submittedName>
        <fullName evidence="1">Uncharacterized protein</fullName>
    </submittedName>
</protein>
<dbReference type="EMBL" id="JADCNL010000002">
    <property type="protein sequence ID" value="KAG0492390.1"/>
    <property type="molecule type" value="Genomic_DNA"/>
</dbReference>
<dbReference type="AlphaFoldDB" id="A0A835RQ74"/>